<dbReference type="AlphaFoldDB" id="A0A2Z3HD32"/>
<name>A0A2Z3HD32_9BACT</name>
<evidence type="ECO:0000259" key="2">
    <source>
        <dbReference type="Pfam" id="PF10119"/>
    </source>
</evidence>
<dbReference type="SUPFAM" id="SSF53335">
    <property type="entry name" value="S-adenosyl-L-methionine-dependent methyltransferases"/>
    <property type="match status" value="1"/>
</dbReference>
<evidence type="ECO:0000259" key="4">
    <source>
        <dbReference type="Pfam" id="PF21782"/>
    </source>
</evidence>
<dbReference type="Pfam" id="PF21782">
    <property type="entry name" value="WHD_PKMT"/>
    <property type="match status" value="1"/>
</dbReference>
<dbReference type="Pfam" id="PF13649">
    <property type="entry name" value="Methyltransf_25"/>
    <property type="match status" value="1"/>
</dbReference>
<evidence type="ECO:0000313" key="6">
    <source>
        <dbReference type="Proteomes" id="UP000245802"/>
    </source>
</evidence>
<dbReference type="Pfam" id="PF10119">
    <property type="entry name" value="MethyTransf_Reg"/>
    <property type="match status" value="1"/>
</dbReference>
<feature type="domain" description="Methyltransferase" evidence="3">
    <location>
        <begin position="71"/>
        <end position="168"/>
    </location>
</feature>
<dbReference type="InterPro" id="IPR048976">
    <property type="entry name" value="WHD_PKMT"/>
</dbReference>
<gene>
    <name evidence="5" type="ORF">C1280_20330</name>
</gene>
<feature type="domain" description="Methyltransferase regulatory" evidence="2">
    <location>
        <begin position="241"/>
        <end position="323"/>
    </location>
</feature>
<dbReference type="InterPro" id="IPR018773">
    <property type="entry name" value="MeTrfase_reg_dom_prd"/>
</dbReference>
<dbReference type="PANTHER" id="PTHR43667">
    <property type="entry name" value="CYCLOPROPANE-FATTY-ACYL-PHOSPHOLIPID SYNTHASE"/>
    <property type="match status" value="1"/>
</dbReference>
<dbReference type="EMBL" id="CP025958">
    <property type="protein sequence ID" value="AWM42322.1"/>
    <property type="molecule type" value="Genomic_DNA"/>
</dbReference>
<keyword evidence="6" id="KW-1185">Reference proteome</keyword>
<evidence type="ECO:0000259" key="3">
    <source>
        <dbReference type="Pfam" id="PF13649"/>
    </source>
</evidence>
<feature type="domain" description="PKMT C-terminal winged helix" evidence="4">
    <location>
        <begin position="449"/>
        <end position="545"/>
    </location>
</feature>
<reference evidence="5 6" key="1">
    <citation type="submission" date="2018-01" db="EMBL/GenBank/DDBJ databases">
        <title>G. obscuriglobus.</title>
        <authorList>
            <person name="Franke J."/>
            <person name="Blomberg W."/>
            <person name="Selmecki A."/>
        </authorList>
    </citation>
    <scope>NUCLEOTIDE SEQUENCE [LARGE SCALE GENOMIC DNA]</scope>
    <source>
        <strain evidence="5 6">DSM 5831</strain>
    </source>
</reference>
<dbReference type="CDD" id="cd02440">
    <property type="entry name" value="AdoMet_MTases"/>
    <property type="match status" value="1"/>
</dbReference>
<dbReference type="OrthoDB" id="5449367at2"/>
<sequence length="548" mass="59815">MRRYNFDSSAIPFDPARPPVSDDAVPLPPPRTSYDEVPYESHPYPQAHPSRLAAVATLFGLTPPAVETARVLELGCAAGGHLIPMAAAFPSATFVGVDLSARQIADGRDQVTRLGLTNIELRHASILDVDDSYGSFDYVLCHGVFSWVPAPVQEKILAVCARHLSPHGIGYVSYNTYPGWHMRGMIRDMMRFHAAKFAAPAERTRQARALLDFLAESAKPGTELYPALLKKELEAVRHQADHYLFHEHLEEVNEPLYFHQFVDRAGAHGLRYLGEARVATMLPGPLGPDVEKALKLLATDQVQTEQYLDFLRNRTFRETLVVHARNVPSWQIRPEPVGRLHIASGAAPVGTESPDVRSDAVVQYRGPSGVTLSTARPLLKAAMAVLADAWPATVPFAELLTQSRERCGSTEGGENDARGLAAGLVDSYLGSDLIELHGVPVVAQRVAGERPVAFGPARVRAAQNRPIPTVRHELARLPDLERRLLPLLDGTRDRAALTEVLAGEVATGRLQLERDGRPLHDPTEVRATLTAILDQALAGLARQALLVG</sequence>
<dbReference type="KEGG" id="gog:C1280_20330"/>
<dbReference type="InterPro" id="IPR050723">
    <property type="entry name" value="CFA/CMAS"/>
</dbReference>
<accession>A0A2Z3HD32</accession>
<organism evidence="5 6">
    <name type="scientific">Gemmata obscuriglobus</name>
    <dbReference type="NCBI Taxonomy" id="114"/>
    <lineage>
        <taxon>Bacteria</taxon>
        <taxon>Pseudomonadati</taxon>
        <taxon>Planctomycetota</taxon>
        <taxon>Planctomycetia</taxon>
        <taxon>Gemmatales</taxon>
        <taxon>Gemmataceae</taxon>
        <taxon>Gemmata</taxon>
    </lineage>
</organism>
<feature type="region of interest" description="Disordered" evidence="1">
    <location>
        <begin position="1"/>
        <end position="33"/>
    </location>
</feature>
<dbReference type="Proteomes" id="UP000245802">
    <property type="component" value="Chromosome"/>
</dbReference>
<dbReference type="InterPro" id="IPR041698">
    <property type="entry name" value="Methyltransf_25"/>
</dbReference>
<dbReference type="Gene3D" id="3.40.50.150">
    <property type="entry name" value="Vaccinia Virus protein VP39"/>
    <property type="match status" value="1"/>
</dbReference>
<evidence type="ECO:0000256" key="1">
    <source>
        <dbReference type="SAM" id="MobiDB-lite"/>
    </source>
</evidence>
<dbReference type="PANTHER" id="PTHR43667:SF2">
    <property type="entry name" value="FATTY ACID C-METHYL TRANSFERASE"/>
    <property type="match status" value="1"/>
</dbReference>
<evidence type="ECO:0008006" key="7">
    <source>
        <dbReference type="Google" id="ProtNLM"/>
    </source>
</evidence>
<protein>
    <recommendedName>
        <fullName evidence="7">Methyltransferase domain-containing protein</fullName>
    </recommendedName>
</protein>
<dbReference type="InterPro" id="IPR029063">
    <property type="entry name" value="SAM-dependent_MTases_sf"/>
</dbReference>
<proteinExistence type="predicted"/>
<evidence type="ECO:0000313" key="5">
    <source>
        <dbReference type="EMBL" id="AWM42322.1"/>
    </source>
</evidence>